<reference evidence="5" key="1">
    <citation type="journal article" date="2014" name="Int. J. Syst. Evol. Microbiol.">
        <title>Complete genome sequence of Corynebacterium casei LMG S-19264T (=DSM 44701T), isolated from a smear-ripened cheese.</title>
        <authorList>
            <consortium name="US DOE Joint Genome Institute (JGI-PGF)"/>
            <person name="Walter F."/>
            <person name="Albersmeier A."/>
            <person name="Kalinowski J."/>
            <person name="Ruckert C."/>
        </authorList>
    </citation>
    <scope>NUCLEOTIDE SEQUENCE</scope>
    <source>
        <strain evidence="5">KCTC 23732</strain>
    </source>
</reference>
<dbReference type="Pfam" id="PF12796">
    <property type="entry name" value="Ank_2"/>
    <property type="match status" value="1"/>
</dbReference>
<dbReference type="GO" id="GO:0005829">
    <property type="term" value="C:cytosol"/>
    <property type="evidence" value="ECO:0007669"/>
    <property type="project" value="TreeGrafter"/>
</dbReference>
<protein>
    <recommendedName>
        <fullName evidence="7">Ankyrin repeat domain-containing protein</fullName>
    </recommendedName>
</protein>
<dbReference type="GO" id="GO:0051059">
    <property type="term" value="F:NF-kappaB binding"/>
    <property type="evidence" value="ECO:0007669"/>
    <property type="project" value="TreeGrafter"/>
</dbReference>
<comment type="caution">
    <text evidence="5">The sequence shown here is derived from an EMBL/GenBank/DDBJ whole genome shotgun (WGS) entry which is preliminary data.</text>
</comment>
<dbReference type="PRINTS" id="PR01415">
    <property type="entry name" value="ANKYRIN"/>
</dbReference>
<evidence type="ECO:0008006" key="7">
    <source>
        <dbReference type="Google" id="ProtNLM"/>
    </source>
</evidence>
<keyword evidence="2 3" id="KW-0040">ANK repeat</keyword>
<proteinExistence type="predicted"/>
<evidence type="ECO:0000313" key="5">
    <source>
        <dbReference type="EMBL" id="GGW78017.1"/>
    </source>
</evidence>
<keyword evidence="4" id="KW-0732">Signal</keyword>
<sequence>MLNSKLKSSLLLGAMLVTLTAFANTSGAWWNDIKNNRASSVKEAINKGQDVNALNQAGQPPIMQAIRDKSMAVFDVLVRDPNINLNIENINHETPLMYLAIIGDVRRAEGLIFRGADVNRLGWAPLHYAASIGHVDMIKMLLANGAFPNAPAAEGSSPVYMAVTSKNPEAVKVLMAAGADPKAVNQLGKSAIDLARELKQPGLVEIMLR</sequence>
<dbReference type="PANTHER" id="PTHR46680">
    <property type="entry name" value="NF-KAPPA-B INHIBITOR ALPHA"/>
    <property type="match status" value="1"/>
</dbReference>
<dbReference type="InterPro" id="IPR036770">
    <property type="entry name" value="Ankyrin_rpt-contain_sf"/>
</dbReference>
<feature type="signal peptide" evidence="4">
    <location>
        <begin position="1"/>
        <end position="23"/>
    </location>
</feature>
<feature type="repeat" description="ANK" evidence="3">
    <location>
        <begin position="154"/>
        <end position="186"/>
    </location>
</feature>
<dbReference type="EMBL" id="BMYS01000002">
    <property type="protein sequence ID" value="GGW78017.1"/>
    <property type="molecule type" value="Genomic_DNA"/>
</dbReference>
<dbReference type="PANTHER" id="PTHR46680:SF3">
    <property type="entry name" value="NF-KAPPA-B INHIBITOR CACTUS"/>
    <property type="match status" value="1"/>
</dbReference>
<dbReference type="Gene3D" id="1.25.40.20">
    <property type="entry name" value="Ankyrin repeat-containing domain"/>
    <property type="match status" value="1"/>
</dbReference>
<dbReference type="PROSITE" id="PS50297">
    <property type="entry name" value="ANK_REP_REGION"/>
    <property type="match status" value="2"/>
</dbReference>
<evidence type="ECO:0000313" key="6">
    <source>
        <dbReference type="Proteomes" id="UP000608345"/>
    </source>
</evidence>
<dbReference type="InterPro" id="IPR002110">
    <property type="entry name" value="Ankyrin_rpt"/>
</dbReference>
<accession>A0A918JF30</accession>
<feature type="chain" id="PRO_5037916767" description="Ankyrin repeat domain-containing protein" evidence="4">
    <location>
        <begin position="24"/>
        <end position="209"/>
    </location>
</feature>
<gene>
    <name evidence="5" type="ORF">GCM10011450_04830</name>
</gene>
<dbReference type="Proteomes" id="UP000608345">
    <property type="component" value="Unassembled WGS sequence"/>
</dbReference>
<organism evidence="5 6">
    <name type="scientific">Advenella faeciporci</name>
    <dbReference type="NCBI Taxonomy" id="797535"/>
    <lineage>
        <taxon>Bacteria</taxon>
        <taxon>Pseudomonadati</taxon>
        <taxon>Pseudomonadota</taxon>
        <taxon>Betaproteobacteria</taxon>
        <taxon>Burkholderiales</taxon>
        <taxon>Alcaligenaceae</taxon>
    </lineage>
</organism>
<keyword evidence="1" id="KW-0677">Repeat</keyword>
<dbReference type="GO" id="GO:0071356">
    <property type="term" value="P:cellular response to tumor necrosis factor"/>
    <property type="evidence" value="ECO:0007669"/>
    <property type="project" value="TreeGrafter"/>
</dbReference>
<keyword evidence="6" id="KW-1185">Reference proteome</keyword>
<dbReference type="SMART" id="SM00248">
    <property type="entry name" value="ANK"/>
    <property type="match status" value="4"/>
</dbReference>
<feature type="repeat" description="ANK" evidence="3">
    <location>
        <begin position="121"/>
        <end position="153"/>
    </location>
</feature>
<reference evidence="5" key="2">
    <citation type="submission" date="2020-09" db="EMBL/GenBank/DDBJ databases">
        <authorList>
            <person name="Sun Q."/>
            <person name="Kim S."/>
        </authorList>
    </citation>
    <scope>NUCLEOTIDE SEQUENCE</scope>
    <source>
        <strain evidence="5">KCTC 23732</strain>
    </source>
</reference>
<dbReference type="AlphaFoldDB" id="A0A918JF30"/>
<evidence type="ECO:0000256" key="4">
    <source>
        <dbReference type="SAM" id="SignalP"/>
    </source>
</evidence>
<dbReference type="SUPFAM" id="SSF48403">
    <property type="entry name" value="Ankyrin repeat"/>
    <property type="match status" value="1"/>
</dbReference>
<evidence type="ECO:0000256" key="2">
    <source>
        <dbReference type="ARBA" id="ARBA00023043"/>
    </source>
</evidence>
<evidence type="ECO:0000256" key="3">
    <source>
        <dbReference type="PROSITE-ProRule" id="PRU00023"/>
    </source>
</evidence>
<dbReference type="PROSITE" id="PS50088">
    <property type="entry name" value="ANK_REPEAT"/>
    <property type="match status" value="2"/>
</dbReference>
<evidence type="ECO:0000256" key="1">
    <source>
        <dbReference type="ARBA" id="ARBA00022737"/>
    </source>
</evidence>
<dbReference type="RefSeq" id="WP_189383848.1">
    <property type="nucleotide sequence ID" value="NZ_BAABFY010000057.1"/>
</dbReference>
<dbReference type="InterPro" id="IPR051070">
    <property type="entry name" value="NF-kappa-B_inhibitor"/>
</dbReference>
<name>A0A918JF30_9BURK</name>